<feature type="domain" description="Asl1-like glycosyl hydrolase catalytic" evidence="2">
    <location>
        <begin position="76"/>
        <end position="209"/>
    </location>
</feature>
<evidence type="ECO:0000256" key="1">
    <source>
        <dbReference type="SAM" id="MobiDB-lite"/>
    </source>
</evidence>
<evidence type="ECO:0000313" key="3">
    <source>
        <dbReference type="EMBL" id="KAK8070272.1"/>
    </source>
</evidence>
<dbReference type="InterPro" id="IPR017853">
    <property type="entry name" value="GH"/>
</dbReference>
<protein>
    <recommendedName>
        <fullName evidence="2">Asl1-like glycosyl hydrolase catalytic domain-containing protein</fullName>
    </recommendedName>
</protein>
<organism evidence="3 4">
    <name type="scientific">Apiospora phragmitis</name>
    <dbReference type="NCBI Taxonomy" id="2905665"/>
    <lineage>
        <taxon>Eukaryota</taxon>
        <taxon>Fungi</taxon>
        <taxon>Dikarya</taxon>
        <taxon>Ascomycota</taxon>
        <taxon>Pezizomycotina</taxon>
        <taxon>Sordariomycetes</taxon>
        <taxon>Xylariomycetidae</taxon>
        <taxon>Amphisphaeriales</taxon>
        <taxon>Apiosporaceae</taxon>
        <taxon>Apiospora</taxon>
    </lineage>
</organism>
<dbReference type="Gene3D" id="3.20.20.80">
    <property type="entry name" value="Glycosidases"/>
    <property type="match status" value="1"/>
</dbReference>
<dbReference type="Gene3D" id="3.40.33.10">
    <property type="entry name" value="CAP"/>
    <property type="match status" value="1"/>
</dbReference>
<evidence type="ECO:0000313" key="4">
    <source>
        <dbReference type="Proteomes" id="UP001480595"/>
    </source>
</evidence>
<keyword evidence="4" id="KW-1185">Reference proteome</keyword>
<gene>
    <name evidence="3" type="ORF">PG994_006888</name>
</gene>
<feature type="region of interest" description="Disordered" evidence="1">
    <location>
        <begin position="13"/>
        <end position="35"/>
    </location>
</feature>
<dbReference type="InterPro" id="IPR035940">
    <property type="entry name" value="CAP_sf"/>
</dbReference>
<dbReference type="GeneID" id="92091360"/>
<dbReference type="InterPro" id="IPR053183">
    <property type="entry name" value="ASL1"/>
</dbReference>
<dbReference type="EMBL" id="JAQQWL010000006">
    <property type="protein sequence ID" value="KAK8070272.1"/>
    <property type="molecule type" value="Genomic_DNA"/>
</dbReference>
<comment type="caution">
    <text evidence="3">The sequence shown here is derived from an EMBL/GenBank/DDBJ whole genome shotgun (WGS) entry which is preliminary data.</text>
</comment>
<dbReference type="Proteomes" id="UP001480595">
    <property type="component" value="Unassembled WGS sequence"/>
</dbReference>
<sequence>MVIKKRQILWDWTNSAGSGQPGRSPEAGPGRLRRQQPRCFSGQLECLGPPRVKWPRAIPPMVREGYVAQADDSSPEEQGEKARVPAVASDENGRKWIEKFMSLIPNDKPDYLCLHYYSNNADEAIKYITDMHNKWNKIPVMVTEIACIDRNYQNVLKFTAKVCNWMDQQSWVAEYGLFDFQRTVADDFVSPAAQLMDANGNFTELGKKYCHEQPMKGPGGKALMTESVPEEVAGAVGVHSLAAVEEQPEAANGAEADAQLIEPLAHEEGKAAVSAAAVGDETKEEPSISIMAISQDAQKALNLHNNKRKGKGLKALAWDDKLASNATAGGGNLSLESSAKLWLDEEPNYHGEVIPQGNFSSYGHYSKLDYHP</sequence>
<reference evidence="3 4" key="1">
    <citation type="submission" date="2023-01" db="EMBL/GenBank/DDBJ databases">
        <title>Analysis of 21 Apiospora genomes using comparative genomics revels a genus with tremendous synthesis potential of carbohydrate active enzymes and secondary metabolites.</title>
        <authorList>
            <person name="Sorensen T."/>
        </authorList>
    </citation>
    <scope>NUCLEOTIDE SEQUENCE [LARGE SCALE GENOMIC DNA]</scope>
    <source>
        <strain evidence="3 4">CBS 135458</strain>
    </source>
</reference>
<proteinExistence type="predicted"/>
<evidence type="ECO:0000259" key="2">
    <source>
        <dbReference type="Pfam" id="PF11790"/>
    </source>
</evidence>
<dbReference type="InterPro" id="IPR024655">
    <property type="entry name" value="Asl1_glyco_hydro_catalytic"/>
</dbReference>
<name>A0ABR1VGJ6_9PEZI</name>
<dbReference type="RefSeq" id="XP_066717566.1">
    <property type="nucleotide sequence ID" value="XM_066858297.1"/>
</dbReference>
<dbReference type="SUPFAM" id="SSF51445">
    <property type="entry name" value="(Trans)glycosidases"/>
    <property type="match status" value="1"/>
</dbReference>
<dbReference type="SUPFAM" id="SSF55797">
    <property type="entry name" value="PR-1-like"/>
    <property type="match status" value="1"/>
</dbReference>
<dbReference type="Pfam" id="PF11790">
    <property type="entry name" value="Glyco_hydro_cc"/>
    <property type="match status" value="1"/>
</dbReference>
<dbReference type="PANTHER" id="PTHR34154:SF3">
    <property type="entry name" value="ALKALI-SENSITIVE LINKAGE PROTEIN 1"/>
    <property type="match status" value="1"/>
</dbReference>
<feature type="region of interest" description="Disordered" evidence="1">
    <location>
        <begin position="68"/>
        <end position="87"/>
    </location>
</feature>
<dbReference type="PANTHER" id="PTHR34154">
    <property type="entry name" value="ALKALI-SENSITIVE LINKAGE PROTEIN 1"/>
    <property type="match status" value="1"/>
</dbReference>
<accession>A0ABR1VGJ6</accession>